<organism evidence="2 3">
    <name type="scientific">Rugosimonospora acidiphila</name>
    <dbReference type="NCBI Taxonomy" id="556531"/>
    <lineage>
        <taxon>Bacteria</taxon>
        <taxon>Bacillati</taxon>
        <taxon>Actinomycetota</taxon>
        <taxon>Actinomycetes</taxon>
        <taxon>Micromonosporales</taxon>
        <taxon>Micromonosporaceae</taxon>
        <taxon>Rugosimonospora</taxon>
    </lineage>
</organism>
<evidence type="ECO:0000256" key="1">
    <source>
        <dbReference type="SAM" id="MobiDB-lite"/>
    </source>
</evidence>
<reference evidence="3" key="1">
    <citation type="journal article" date="2019" name="Int. J. Syst. Evol. Microbiol.">
        <title>The Global Catalogue of Microorganisms (GCM) 10K type strain sequencing project: providing services to taxonomists for standard genome sequencing and annotation.</title>
        <authorList>
            <consortium name="The Broad Institute Genomics Platform"/>
            <consortium name="The Broad Institute Genome Sequencing Center for Infectious Disease"/>
            <person name="Wu L."/>
            <person name="Ma J."/>
        </authorList>
    </citation>
    <scope>NUCLEOTIDE SEQUENCE [LARGE SCALE GENOMIC DNA]</scope>
    <source>
        <strain evidence="3">JCM 18304</strain>
    </source>
</reference>
<dbReference type="Proteomes" id="UP001501570">
    <property type="component" value="Unassembled WGS sequence"/>
</dbReference>
<proteinExistence type="predicted"/>
<protein>
    <submittedName>
        <fullName evidence="2">Uncharacterized protein</fullName>
    </submittedName>
</protein>
<gene>
    <name evidence="2" type="ORF">GCM10023322_36500</name>
</gene>
<comment type="caution">
    <text evidence="2">The sequence shown here is derived from an EMBL/GenBank/DDBJ whole genome shotgun (WGS) entry which is preliminary data.</text>
</comment>
<name>A0ABP9RWP3_9ACTN</name>
<feature type="region of interest" description="Disordered" evidence="1">
    <location>
        <begin position="24"/>
        <end position="53"/>
    </location>
</feature>
<accession>A0ABP9RWP3</accession>
<evidence type="ECO:0000313" key="3">
    <source>
        <dbReference type="Proteomes" id="UP001501570"/>
    </source>
</evidence>
<evidence type="ECO:0000313" key="2">
    <source>
        <dbReference type="EMBL" id="GAA5187677.1"/>
    </source>
</evidence>
<keyword evidence="3" id="KW-1185">Reference proteome</keyword>
<sequence length="86" mass="8281">MAAGVALADGGLLVDGAVDGAVDGGNGTPVATGAEADAPAADDRSVSGGRQPATAITTATVATTVAARTTGREMYARFIMSVSSIQ</sequence>
<dbReference type="EMBL" id="BAABJQ010000010">
    <property type="protein sequence ID" value="GAA5187677.1"/>
    <property type="molecule type" value="Genomic_DNA"/>
</dbReference>